<name>A0ABN0CL81_9BACE</name>
<evidence type="ECO:0000313" key="1">
    <source>
        <dbReference type="EMBL" id="EGF50418.1"/>
    </source>
</evidence>
<gene>
    <name evidence="1" type="ORF">HMPREF9445_02494</name>
</gene>
<dbReference type="Proteomes" id="UP000010321">
    <property type="component" value="Unassembled WGS sequence"/>
</dbReference>
<comment type="caution">
    <text evidence="1">The sequence shown here is derived from an EMBL/GenBank/DDBJ whole genome shotgun (WGS) entry which is preliminary data.</text>
</comment>
<organism evidence="1 2">
    <name type="scientific">Bacteroides clarus YIT 12056</name>
    <dbReference type="NCBI Taxonomy" id="762984"/>
    <lineage>
        <taxon>Bacteria</taxon>
        <taxon>Pseudomonadati</taxon>
        <taxon>Bacteroidota</taxon>
        <taxon>Bacteroidia</taxon>
        <taxon>Bacteroidales</taxon>
        <taxon>Bacteroidaceae</taxon>
        <taxon>Bacteroides</taxon>
    </lineage>
</organism>
<accession>A0ABN0CL81</accession>
<dbReference type="PROSITE" id="PS51257">
    <property type="entry name" value="PROKAR_LIPOPROTEIN"/>
    <property type="match status" value="1"/>
</dbReference>
<dbReference type="EMBL" id="AFBM01000029">
    <property type="protein sequence ID" value="EGF50418.1"/>
    <property type="molecule type" value="Genomic_DNA"/>
</dbReference>
<protein>
    <submittedName>
        <fullName evidence="1">Conserved domain protein</fullName>
    </submittedName>
</protein>
<dbReference type="RefSeq" id="WP_009122575.1">
    <property type="nucleotide sequence ID" value="NZ_FQWK01000002.1"/>
</dbReference>
<sequence length="369" mass="42578">MKYAIGYLVILFTIFACSNESVSVNEVAIGIIEKSSVIPLLEYKFDDINGFELGSDFEELYAKRQIDYGNDCTLSLRNGNLKLRYTESTPNEISTKVENIYTNMVNKVIRKDVLGTLGVKIETIDKQFVYIGGIKNNNLWFGLFNNKTKEKVKEWKDNSEFKRVVSTNTGYGNYKDVHIDYLQQTDNFQTENGLCLLLYPKNHKVVFINDNEISSSSLTPRDKVCLKTWYNKSILIQSEEEYCKNDCFIYDKGGKLITSFHNPNAFDQFDSEAWYPCSYTEVIGVGLNHYWGNILRVALDSQVWEQIIWSTQIDPFLSFASSYDVKISSKLISVNDNLWEMEYEGAKYSGDKIKTHFIINIENGKIEYQ</sequence>
<proteinExistence type="predicted"/>
<keyword evidence="2" id="KW-1185">Reference proteome</keyword>
<evidence type="ECO:0000313" key="2">
    <source>
        <dbReference type="Proteomes" id="UP000010321"/>
    </source>
</evidence>
<reference evidence="1 2" key="1">
    <citation type="submission" date="2011-02" db="EMBL/GenBank/DDBJ databases">
        <authorList>
            <person name="Weinstock G."/>
            <person name="Sodergren E."/>
            <person name="Clifton S."/>
            <person name="Fulton L."/>
            <person name="Fulton B."/>
            <person name="Courtney L."/>
            <person name="Fronick C."/>
            <person name="Harrison M."/>
            <person name="Strong C."/>
            <person name="Farmer C."/>
            <person name="Delahaunty K."/>
            <person name="Markovic C."/>
            <person name="Hall O."/>
            <person name="Minx P."/>
            <person name="Tomlinson C."/>
            <person name="Mitreva M."/>
            <person name="Hou S."/>
            <person name="Chen J."/>
            <person name="Wollam A."/>
            <person name="Pepin K.H."/>
            <person name="Johnson M."/>
            <person name="Bhonagiri V."/>
            <person name="Zhang X."/>
            <person name="Suruliraj S."/>
            <person name="Warren W."/>
            <person name="Chinwalla A."/>
            <person name="Mardis E.R."/>
            <person name="Wilson R.K."/>
        </authorList>
    </citation>
    <scope>NUCLEOTIDE SEQUENCE [LARGE SCALE GENOMIC DNA]</scope>
    <source>
        <strain evidence="1 2">YIT 12056</strain>
    </source>
</reference>